<feature type="binding site" evidence="3">
    <location>
        <begin position="23"/>
        <end position="30"/>
    </location>
    <ligand>
        <name>GTP</name>
        <dbReference type="ChEBI" id="CHEBI:37565"/>
    </ligand>
</feature>
<feature type="binding site" evidence="4">
    <location>
        <position position="30"/>
    </location>
    <ligand>
        <name>Mg(2+)</name>
        <dbReference type="ChEBI" id="CHEBI:18420"/>
    </ligand>
</feature>
<reference evidence="5" key="1">
    <citation type="submission" date="2019-08" db="EMBL/GenBank/DDBJ databases">
        <title>Phocoena sinus (Vaquita) genome, mPhoSin1, primary haplotype.</title>
        <authorList>
            <person name="Morin P."/>
            <person name="Mountcastle J."/>
            <person name="Fungtammasan C."/>
            <person name="Rhie A."/>
            <person name="Rojas-Bracho L."/>
            <person name="Smith C.R."/>
            <person name="Taylor B.L."/>
            <person name="Gulland F.M.D."/>
            <person name="Musser W."/>
            <person name="Houck M."/>
            <person name="Haase B."/>
            <person name="Paez S."/>
            <person name="Howe K."/>
            <person name="Torrance J."/>
            <person name="Formenti G."/>
            <person name="Phillippy A."/>
            <person name="Ryder O."/>
            <person name="Jarvis E.D."/>
            <person name="Fedrigo O."/>
        </authorList>
    </citation>
    <scope>NUCLEOTIDE SEQUENCE [LARGE SCALE GENOMIC DNA]</scope>
</reference>
<evidence type="ECO:0000256" key="2">
    <source>
        <dbReference type="ARBA" id="ARBA00023134"/>
    </source>
</evidence>
<proteinExistence type="predicted"/>
<dbReference type="InterPro" id="IPR024156">
    <property type="entry name" value="Small_GTPase_ARF"/>
</dbReference>
<evidence type="ECO:0000313" key="6">
    <source>
        <dbReference type="Proteomes" id="UP000694554"/>
    </source>
</evidence>
<dbReference type="InterPro" id="IPR027417">
    <property type="entry name" value="P-loop_NTPase"/>
</dbReference>
<reference evidence="5" key="3">
    <citation type="submission" date="2025-09" db="UniProtKB">
        <authorList>
            <consortium name="Ensembl"/>
        </authorList>
    </citation>
    <scope>IDENTIFICATION</scope>
</reference>
<evidence type="ECO:0000256" key="1">
    <source>
        <dbReference type="ARBA" id="ARBA00022741"/>
    </source>
</evidence>
<reference evidence="5" key="2">
    <citation type="submission" date="2025-08" db="UniProtKB">
        <authorList>
            <consortium name="Ensembl"/>
        </authorList>
    </citation>
    <scope>IDENTIFICATION</scope>
</reference>
<keyword evidence="4" id="KW-0460">Magnesium</keyword>
<evidence type="ECO:0000256" key="3">
    <source>
        <dbReference type="PIRSR" id="PIRSR606689-1"/>
    </source>
</evidence>
<dbReference type="InterPro" id="IPR006689">
    <property type="entry name" value="Small_GTPase_ARF/SAR"/>
</dbReference>
<dbReference type="GO" id="GO:0046872">
    <property type="term" value="F:metal ion binding"/>
    <property type="evidence" value="ECO:0007669"/>
    <property type="project" value="UniProtKB-KW"/>
</dbReference>
<keyword evidence="2 3" id="KW-0342">GTP-binding</keyword>
<dbReference type="GeneTree" id="ENSGT00940000154714"/>
<dbReference type="AlphaFoldDB" id="A0A8C9CKX7"/>
<name>A0A8C9CKX7_PHOSS</name>
<sequence>MCILFTRIGRLFNHQEHILIIVGLHNAERTTILYQFSVNEVVHASLTIGSNVEEIVINNTHFIMWDTGGQESLRSSWNTSYTNRVCNNCCGQGGEEDTFESYYQYNPP</sequence>
<dbReference type="SUPFAM" id="SSF52540">
    <property type="entry name" value="P-loop containing nucleoside triphosphate hydrolases"/>
    <property type="match status" value="1"/>
</dbReference>
<dbReference type="Gene3D" id="3.40.50.300">
    <property type="entry name" value="P-loop containing nucleotide triphosphate hydrolases"/>
    <property type="match status" value="1"/>
</dbReference>
<keyword evidence="6" id="KW-1185">Reference proteome</keyword>
<keyword evidence="4" id="KW-0479">Metal-binding</keyword>
<dbReference type="Pfam" id="PF00025">
    <property type="entry name" value="Arf"/>
    <property type="match status" value="1"/>
</dbReference>
<keyword evidence="1 3" id="KW-0547">Nucleotide-binding</keyword>
<organism evidence="5 6">
    <name type="scientific">Phocoena sinus</name>
    <name type="common">Vaquita</name>
    <dbReference type="NCBI Taxonomy" id="42100"/>
    <lineage>
        <taxon>Eukaryota</taxon>
        <taxon>Metazoa</taxon>
        <taxon>Chordata</taxon>
        <taxon>Craniata</taxon>
        <taxon>Vertebrata</taxon>
        <taxon>Euteleostomi</taxon>
        <taxon>Mammalia</taxon>
        <taxon>Eutheria</taxon>
        <taxon>Laurasiatheria</taxon>
        <taxon>Artiodactyla</taxon>
        <taxon>Whippomorpha</taxon>
        <taxon>Cetacea</taxon>
        <taxon>Odontoceti</taxon>
        <taxon>Phocoenidae</taxon>
        <taxon>Phocoena</taxon>
    </lineage>
</organism>
<accession>A0A8C9CKX7</accession>
<evidence type="ECO:0000256" key="4">
    <source>
        <dbReference type="PIRSR" id="PIRSR606689-2"/>
    </source>
</evidence>
<dbReference type="Proteomes" id="UP000694554">
    <property type="component" value="Chromosome 1"/>
</dbReference>
<evidence type="ECO:0000313" key="5">
    <source>
        <dbReference type="Ensembl" id="ENSPSNP00000023914.1"/>
    </source>
</evidence>
<feature type="binding site" evidence="3">
    <location>
        <position position="69"/>
    </location>
    <ligand>
        <name>GTP</name>
        <dbReference type="ChEBI" id="CHEBI:37565"/>
    </ligand>
</feature>
<dbReference type="GO" id="GO:0003924">
    <property type="term" value="F:GTPase activity"/>
    <property type="evidence" value="ECO:0007669"/>
    <property type="project" value="InterPro"/>
</dbReference>
<protein>
    <submittedName>
        <fullName evidence="5">Uncharacterized protein</fullName>
    </submittedName>
</protein>
<dbReference type="Ensembl" id="ENSPSNT00000026896.1">
    <property type="protein sequence ID" value="ENSPSNP00000023914.1"/>
    <property type="gene ID" value="ENSPSNG00000017489.1"/>
</dbReference>
<dbReference type="GO" id="GO:0005525">
    <property type="term" value="F:GTP binding"/>
    <property type="evidence" value="ECO:0007669"/>
    <property type="project" value="UniProtKB-KW"/>
</dbReference>
<feature type="binding site" evidence="4">
    <location>
        <position position="47"/>
    </location>
    <ligand>
        <name>Mg(2+)</name>
        <dbReference type="ChEBI" id="CHEBI:18420"/>
    </ligand>
</feature>
<dbReference type="PANTHER" id="PTHR11711">
    <property type="entry name" value="ADP RIBOSYLATION FACTOR-RELATED"/>
    <property type="match status" value="1"/>
</dbReference>